<dbReference type="AlphaFoldDB" id="A0A1E5QR43"/>
<dbReference type="OrthoDB" id="532473at2"/>
<organism evidence="2">
    <name type="scientific">Desertifilum tharense IPPAS B-1220</name>
    <dbReference type="NCBI Taxonomy" id="1781255"/>
    <lineage>
        <taxon>Bacteria</taxon>
        <taxon>Bacillati</taxon>
        <taxon>Cyanobacteriota</taxon>
        <taxon>Cyanophyceae</taxon>
        <taxon>Desertifilales</taxon>
        <taxon>Desertifilaceae</taxon>
        <taxon>Desertifilum</taxon>
    </lineage>
</organism>
<protein>
    <submittedName>
        <fullName evidence="2">Uncharacterized protein</fullName>
    </submittedName>
</protein>
<gene>
    <name evidence="2" type="ORF">BH720_01040</name>
</gene>
<keyword evidence="1" id="KW-0732">Signal</keyword>
<proteinExistence type="predicted"/>
<accession>A0A1E5QR43</accession>
<name>A0A1E5QR43_9CYAN</name>
<comment type="caution">
    <text evidence="2">The sequence shown here is derived from an EMBL/GenBank/DDBJ whole genome shotgun (WGS) entry which is preliminary data.</text>
</comment>
<dbReference type="EMBL" id="MJGC01000016">
    <property type="protein sequence ID" value="OEJ77120.1"/>
    <property type="molecule type" value="Genomic_DNA"/>
</dbReference>
<dbReference type="STRING" id="1781255.BH720_01040"/>
<feature type="signal peptide" evidence="1">
    <location>
        <begin position="1"/>
        <end position="27"/>
    </location>
</feature>
<evidence type="ECO:0000256" key="1">
    <source>
        <dbReference type="SAM" id="SignalP"/>
    </source>
</evidence>
<sequence>MSLSPVKYLILALIWILTIGMASPAEAALCRTIAEHQICLISVKRSAKYFWEYRAIVQIDGKTRPLEVYNCRDRTRIREDGIAVPFEPNGAGGLICQVLE</sequence>
<reference evidence="2" key="1">
    <citation type="submission" date="2016-09" db="EMBL/GenBank/DDBJ databases">
        <title>Draft genome of thermotolerant cyanobacterium Desertifilum sp. strain IPPAS B-1220.</title>
        <authorList>
            <person name="Sinetova M.A."/>
            <person name="Bolakhan K."/>
            <person name="Zayadan B.K."/>
            <person name="Mironov K.S."/>
            <person name="Ustinova V."/>
            <person name="Kupriyanova E.V."/>
            <person name="Sidorov R.A."/>
            <person name="Skrypnik A.N."/>
            <person name="Gogoleva N.E."/>
            <person name="Gogolev Y.V."/>
            <person name="Los D.A."/>
        </authorList>
    </citation>
    <scope>NUCLEOTIDE SEQUENCE [LARGE SCALE GENOMIC DNA]</scope>
    <source>
        <strain evidence="2">IPPAS B-1220</strain>
    </source>
</reference>
<feature type="chain" id="PRO_5009184427" evidence="1">
    <location>
        <begin position="28"/>
        <end position="100"/>
    </location>
</feature>
<evidence type="ECO:0000313" key="2">
    <source>
        <dbReference type="EMBL" id="OEJ77120.1"/>
    </source>
</evidence>